<dbReference type="EC" id="6.2.1.3" evidence="5"/>
<dbReference type="AlphaFoldDB" id="A0A857JHL3"/>
<dbReference type="InterPro" id="IPR000873">
    <property type="entry name" value="AMP-dep_synth/lig_dom"/>
</dbReference>
<proteinExistence type="predicted"/>
<reference evidence="5 6" key="1">
    <citation type="submission" date="2019-12" db="EMBL/GenBank/DDBJ databases">
        <title>Genome sequencing and assembly of endphytes of Porphyra tenera.</title>
        <authorList>
            <person name="Park J.M."/>
            <person name="Shin R."/>
            <person name="Jo S.H."/>
        </authorList>
    </citation>
    <scope>NUCLEOTIDE SEQUENCE [LARGE SCALE GENOMIC DNA]</scope>
    <source>
        <strain evidence="5 6">GPM4</strain>
    </source>
</reference>
<keyword evidence="2" id="KW-0067">ATP-binding</keyword>
<comment type="catalytic activity">
    <reaction evidence="3">
        <text>a long-chain fatty acid + ATP + CoA = a long-chain fatty acyl-CoA + AMP + diphosphate</text>
        <dbReference type="Rhea" id="RHEA:15421"/>
        <dbReference type="ChEBI" id="CHEBI:30616"/>
        <dbReference type="ChEBI" id="CHEBI:33019"/>
        <dbReference type="ChEBI" id="CHEBI:57287"/>
        <dbReference type="ChEBI" id="CHEBI:57560"/>
        <dbReference type="ChEBI" id="CHEBI:83139"/>
        <dbReference type="ChEBI" id="CHEBI:456215"/>
        <dbReference type="EC" id="6.2.1.3"/>
    </reaction>
    <physiologicalReaction direction="left-to-right" evidence="3">
        <dbReference type="Rhea" id="RHEA:15422"/>
    </physiologicalReaction>
</comment>
<dbReference type="KEGG" id="pmes:FX988_01729"/>
<sequence length="546" mass="60319">MSLQTPLEMMYHWEDSTPQKVYLKQPINGAVISYTWAQTADKVRRVAAGLIALNLPAGSHIALLSKNCAEWFITDLAIMLAGHVSVPIYSTAGEKTIQYVLNHASCPVIFVGKLDDTAEQVAAIPEGVTKLAFPYPGIEADQDWDSLMANEPYMERPVPELDSTMTIIYTSGSTGNPKGVVHTYNSISWAASNSKNELNVGADDRILSYLPLAHITERVLVEMASFYANTQIGFIESLDTFNRDICHLRPTLFISVPRLWTRFQMGVLANMPQKKLDFLLKIPFIGNIVAGKIRTKLGLDKARMCASGSAPISPATLKWFLNIGVKISEGWGMTENSAYGTCCVPFREDKIGSIGRAYEGVDIRIGDEGEIQVKGPCNMQEYYLEPDKTAETFTDDGYLRTGDKGEIDSDGYVKITGRLKEIFKTAKGKYIAPVPIEALIMGNSSVEQVCVTGSQLKQPIALIVLSEDAAKQDEDKIEKSLLATLESVNSGLESHAVLDRFVIMKDDWTVDNGLLTPTLKIKRHLLEEKYDALINDTQKGKLIYQS</sequence>
<dbReference type="Proteomes" id="UP000464524">
    <property type="component" value="Chromosome"/>
</dbReference>
<dbReference type="GO" id="GO:0016020">
    <property type="term" value="C:membrane"/>
    <property type="evidence" value="ECO:0007669"/>
    <property type="project" value="TreeGrafter"/>
</dbReference>
<feature type="domain" description="AMP-dependent synthetase/ligase" evidence="4">
    <location>
        <begin position="15"/>
        <end position="383"/>
    </location>
</feature>
<dbReference type="SUPFAM" id="SSF56801">
    <property type="entry name" value="Acetyl-CoA synthetase-like"/>
    <property type="match status" value="1"/>
</dbReference>
<dbReference type="Pfam" id="PF00501">
    <property type="entry name" value="AMP-binding"/>
    <property type="match status" value="1"/>
</dbReference>
<evidence type="ECO:0000259" key="4">
    <source>
        <dbReference type="Pfam" id="PF00501"/>
    </source>
</evidence>
<protein>
    <submittedName>
        <fullName evidence="5">Long-chain-fatty-acid--CoA ligase FadD15</fullName>
        <ecNumber evidence="5">6.2.1.3</ecNumber>
    </submittedName>
</protein>
<keyword evidence="1" id="KW-0547">Nucleotide-binding</keyword>
<keyword evidence="5" id="KW-0436">Ligase</keyword>
<keyword evidence="6" id="KW-1185">Reference proteome</keyword>
<dbReference type="PANTHER" id="PTHR43272">
    <property type="entry name" value="LONG-CHAIN-FATTY-ACID--COA LIGASE"/>
    <property type="match status" value="1"/>
</dbReference>
<dbReference type="Gene3D" id="3.30.300.30">
    <property type="match status" value="1"/>
</dbReference>
<gene>
    <name evidence="5" type="ORF">FX988_01729</name>
</gene>
<dbReference type="InterPro" id="IPR020845">
    <property type="entry name" value="AMP-binding_CS"/>
</dbReference>
<evidence type="ECO:0000313" key="5">
    <source>
        <dbReference type="EMBL" id="QHJ11495.1"/>
    </source>
</evidence>
<dbReference type="GO" id="GO:0004467">
    <property type="term" value="F:long-chain fatty acid-CoA ligase activity"/>
    <property type="evidence" value="ECO:0007669"/>
    <property type="project" value="UniProtKB-EC"/>
</dbReference>
<organism evidence="5 6">
    <name type="scientific">Paraglaciecola mesophila</name>
    <dbReference type="NCBI Taxonomy" id="197222"/>
    <lineage>
        <taxon>Bacteria</taxon>
        <taxon>Pseudomonadati</taxon>
        <taxon>Pseudomonadota</taxon>
        <taxon>Gammaproteobacteria</taxon>
        <taxon>Alteromonadales</taxon>
        <taxon>Alteromonadaceae</taxon>
        <taxon>Paraglaciecola</taxon>
    </lineage>
</organism>
<evidence type="ECO:0000256" key="3">
    <source>
        <dbReference type="ARBA" id="ARBA00024484"/>
    </source>
</evidence>
<dbReference type="Gene3D" id="3.40.50.12780">
    <property type="entry name" value="N-terminal domain of ligase-like"/>
    <property type="match status" value="1"/>
</dbReference>
<dbReference type="InterPro" id="IPR042099">
    <property type="entry name" value="ANL_N_sf"/>
</dbReference>
<dbReference type="EMBL" id="CP047656">
    <property type="protein sequence ID" value="QHJ11495.1"/>
    <property type="molecule type" value="Genomic_DNA"/>
</dbReference>
<accession>A0A857JHL3</accession>
<dbReference type="Pfam" id="PF23562">
    <property type="entry name" value="AMP-binding_C_3"/>
    <property type="match status" value="1"/>
</dbReference>
<dbReference type="GO" id="GO:0005524">
    <property type="term" value="F:ATP binding"/>
    <property type="evidence" value="ECO:0007669"/>
    <property type="project" value="UniProtKB-KW"/>
</dbReference>
<evidence type="ECO:0000313" key="6">
    <source>
        <dbReference type="Proteomes" id="UP000464524"/>
    </source>
</evidence>
<name>A0A857JHL3_9ALTE</name>
<dbReference type="PROSITE" id="PS00455">
    <property type="entry name" value="AMP_BINDING"/>
    <property type="match status" value="1"/>
</dbReference>
<dbReference type="PANTHER" id="PTHR43272:SF33">
    <property type="entry name" value="AMP-BINDING DOMAIN-CONTAINING PROTEIN-RELATED"/>
    <property type="match status" value="1"/>
</dbReference>
<evidence type="ECO:0000256" key="2">
    <source>
        <dbReference type="ARBA" id="ARBA00022840"/>
    </source>
</evidence>
<dbReference type="RefSeq" id="WP_160179221.1">
    <property type="nucleotide sequence ID" value="NZ_CP047656.1"/>
</dbReference>
<dbReference type="OrthoDB" id="9803968at2"/>
<evidence type="ECO:0000256" key="1">
    <source>
        <dbReference type="ARBA" id="ARBA00022741"/>
    </source>
</evidence>
<dbReference type="InterPro" id="IPR045851">
    <property type="entry name" value="AMP-bd_C_sf"/>
</dbReference>